<proteinExistence type="predicted"/>
<name>A0A5J9U1H1_9POAL</name>
<dbReference type="EMBL" id="RWGY01000029">
    <property type="protein sequence ID" value="TVU17405.1"/>
    <property type="molecule type" value="Genomic_DNA"/>
</dbReference>
<dbReference type="AlphaFoldDB" id="A0A5J9U1H1"/>
<keyword evidence="2" id="KW-1185">Reference proteome</keyword>
<accession>A0A5J9U1H1</accession>
<evidence type="ECO:0000313" key="2">
    <source>
        <dbReference type="Proteomes" id="UP000324897"/>
    </source>
</evidence>
<sequence>METKSTDQPKMKEKKEEVHDLRFALLGLKINPNEKVASCQLRIPSELPPIGFHHGNDDPSVVLKLIPAGEDWTHSFKLMRELSHPNILCARAIMTVEPKGPSKSGQSSTKGANKHSDNWGVVEPYDGILYDYLKKADNVMLQARLIHMIIRQIIEGLEHLKNKGYYHGNFSLKNTYYRINNVTGVICVKLACFIKKGGKKSLWQTNDVVSLGHELVAVSSMIGDTAADANPYNDLPLIDDLARKLKLVTQANLNETYEVAKAHILFWERYHRKKFFVYRIAIAMKRDDFRLKVAKCKKGVCDLPWGVDDYDGFLPEMNAYRLGEGLAAYDKNCRCSFVDFVVGLYTHELILHTGLQQVDEAIMTRHAHLCLVLRNLLGSDDGDWL</sequence>
<reference evidence="1 2" key="1">
    <citation type="journal article" date="2019" name="Sci. Rep.">
        <title>A high-quality genome of Eragrostis curvula grass provides insights into Poaceae evolution and supports new strategies to enhance forage quality.</title>
        <authorList>
            <person name="Carballo J."/>
            <person name="Santos B.A.C.M."/>
            <person name="Zappacosta D."/>
            <person name="Garbus I."/>
            <person name="Selva J.P."/>
            <person name="Gallo C.A."/>
            <person name="Diaz A."/>
            <person name="Albertini E."/>
            <person name="Caccamo M."/>
            <person name="Echenique V."/>
        </authorList>
    </citation>
    <scope>NUCLEOTIDE SEQUENCE [LARGE SCALE GENOMIC DNA]</scope>
    <source>
        <strain evidence="2">cv. Victoria</strain>
        <tissue evidence="1">Leaf</tissue>
    </source>
</reference>
<dbReference type="Proteomes" id="UP000324897">
    <property type="component" value="Chromosome 7"/>
</dbReference>
<protein>
    <recommendedName>
        <fullName evidence="3">Protein kinase domain-containing protein</fullName>
    </recommendedName>
</protein>
<comment type="caution">
    <text evidence="1">The sequence shown here is derived from an EMBL/GenBank/DDBJ whole genome shotgun (WGS) entry which is preliminary data.</text>
</comment>
<evidence type="ECO:0008006" key="3">
    <source>
        <dbReference type="Google" id="ProtNLM"/>
    </source>
</evidence>
<gene>
    <name evidence="1" type="ORF">EJB05_33440</name>
</gene>
<dbReference type="Gramene" id="TVU17405">
    <property type="protein sequence ID" value="TVU17405"/>
    <property type="gene ID" value="EJB05_33440"/>
</dbReference>
<dbReference type="InterPro" id="IPR011009">
    <property type="entry name" value="Kinase-like_dom_sf"/>
</dbReference>
<dbReference type="Gene3D" id="1.10.510.10">
    <property type="entry name" value="Transferase(Phosphotransferase) domain 1"/>
    <property type="match status" value="1"/>
</dbReference>
<dbReference type="OrthoDB" id="622206at2759"/>
<dbReference type="SUPFAM" id="SSF56112">
    <property type="entry name" value="Protein kinase-like (PK-like)"/>
    <property type="match status" value="1"/>
</dbReference>
<evidence type="ECO:0000313" key="1">
    <source>
        <dbReference type="EMBL" id="TVU17405.1"/>
    </source>
</evidence>
<organism evidence="1 2">
    <name type="scientific">Eragrostis curvula</name>
    <name type="common">weeping love grass</name>
    <dbReference type="NCBI Taxonomy" id="38414"/>
    <lineage>
        <taxon>Eukaryota</taxon>
        <taxon>Viridiplantae</taxon>
        <taxon>Streptophyta</taxon>
        <taxon>Embryophyta</taxon>
        <taxon>Tracheophyta</taxon>
        <taxon>Spermatophyta</taxon>
        <taxon>Magnoliopsida</taxon>
        <taxon>Liliopsida</taxon>
        <taxon>Poales</taxon>
        <taxon>Poaceae</taxon>
        <taxon>PACMAD clade</taxon>
        <taxon>Chloridoideae</taxon>
        <taxon>Eragrostideae</taxon>
        <taxon>Eragrostidinae</taxon>
        <taxon>Eragrostis</taxon>
    </lineage>
</organism>